<dbReference type="EMBL" id="CAUYUJ010020960">
    <property type="protein sequence ID" value="CAK0901639.1"/>
    <property type="molecule type" value="Genomic_DNA"/>
</dbReference>
<evidence type="ECO:0000313" key="4">
    <source>
        <dbReference type="EMBL" id="CAK0901639.1"/>
    </source>
</evidence>
<feature type="coiled-coil region" evidence="1">
    <location>
        <begin position="181"/>
        <end position="208"/>
    </location>
</feature>
<sequence length="383" mass="42048">MAVPLAWRALAAAAVALQGLAAGLAAEPAAAGRGALTAGRRGPRALRSRAGPVDPTNASQVVSLARTLELARALAGEGAPRRPRGGARRPPAAGVAQPVLDERMRRWLDEADKAADDLEREVSEQEGDLMQAVPKSQEEKDLEKLHGMMDAVDPMNATELSELGESLERKREGDLAGEAPESKFEKDLERLEDILEEVDEKNATEVSELGEAIVAKALAQAGWPRRKVAKHQHLRKTPRLSKRKRQAIAKAMVEELKVLMSTISNDTNKVDSSADQERDALERIADKYELDSENITGMDMIDQLYPSNDGWYNDAVDRLHRSDENETHEIGEEIYEEVERLQAELEQARAQQKVAHGVGAEEEEEDEGQLGGEGRTQIEEPVQ</sequence>
<evidence type="ECO:0000256" key="3">
    <source>
        <dbReference type="SAM" id="SignalP"/>
    </source>
</evidence>
<feature type="chain" id="PRO_5045947221" description="Fibrous sheath-interacting protein 1" evidence="3">
    <location>
        <begin position="26"/>
        <end position="383"/>
    </location>
</feature>
<evidence type="ECO:0000256" key="1">
    <source>
        <dbReference type="SAM" id="Coils"/>
    </source>
</evidence>
<gene>
    <name evidence="4" type="ORF">PCOR1329_LOCUS78537</name>
</gene>
<feature type="region of interest" description="Disordered" evidence="2">
    <location>
        <begin position="74"/>
        <end position="98"/>
    </location>
</feature>
<evidence type="ECO:0000313" key="5">
    <source>
        <dbReference type="Proteomes" id="UP001189429"/>
    </source>
</evidence>
<organism evidence="4 5">
    <name type="scientific">Prorocentrum cordatum</name>
    <dbReference type="NCBI Taxonomy" id="2364126"/>
    <lineage>
        <taxon>Eukaryota</taxon>
        <taxon>Sar</taxon>
        <taxon>Alveolata</taxon>
        <taxon>Dinophyceae</taxon>
        <taxon>Prorocentrales</taxon>
        <taxon>Prorocentraceae</taxon>
        <taxon>Prorocentrum</taxon>
    </lineage>
</organism>
<protein>
    <recommendedName>
        <fullName evidence="6">Fibrous sheath-interacting protein 1</fullName>
    </recommendedName>
</protein>
<reference evidence="4" key="1">
    <citation type="submission" date="2023-10" db="EMBL/GenBank/DDBJ databases">
        <authorList>
            <person name="Chen Y."/>
            <person name="Shah S."/>
            <person name="Dougan E. K."/>
            <person name="Thang M."/>
            <person name="Chan C."/>
        </authorList>
    </citation>
    <scope>NUCLEOTIDE SEQUENCE [LARGE SCALE GENOMIC DNA]</scope>
</reference>
<feature type="region of interest" description="Disordered" evidence="2">
    <location>
        <begin position="31"/>
        <end position="58"/>
    </location>
</feature>
<feature type="region of interest" description="Disordered" evidence="2">
    <location>
        <begin position="116"/>
        <end position="139"/>
    </location>
</feature>
<keyword evidence="3" id="KW-0732">Signal</keyword>
<name>A0ABN9XPG0_9DINO</name>
<keyword evidence="1" id="KW-0175">Coiled coil</keyword>
<proteinExistence type="predicted"/>
<feature type="compositionally biased region" description="Low complexity" evidence="2">
    <location>
        <begin position="31"/>
        <end position="40"/>
    </location>
</feature>
<keyword evidence="5" id="KW-1185">Reference proteome</keyword>
<evidence type="ECO:0008006" key="6">
    <source>
        <dbReference type="Google" id="ProtNLM"/>
    </source>
</evidence>
<feature type="signal peptide" evidence="3">
    <location>
        <begin position="1"/>
        <end position="25"/>
    </location>
</feature>
<feature type="region of interest" description="Disordered" evidence="2">
    <location>
        <begin position="346"/>
        <end position="383"/>
    </location>
</feature>
<evidence type="ECO:0000256" key="2">
    <source>
        <dbReference type="SAM" id="MobiDB-lite"/>
    </source>
</evidence>
<dbReference type="Proteomes" id="UP001189429">
    <property type="component" value="Unassembled WGS sequence"/>
</dbReference>
<comment type="caution">
    <text evidence="4">The sequence shown here is derived from an EMBL/GenBank/DDBJ whole genome shotgun (WGS) entry which is preliminary data.</text>
</comment>
<accession>A0ABN9XPG0</accession>